<feature type="binding site" evidence="1">
    <location>
        <begin position="160"/>
        <end position="162"/>
    </location>
    <ligand>
        <name>substrate</name>
    </ligand>
</feature>
<dbReference type="GO" id="GO:0006520">
    <property type="term" value="P:amino acid metabolic process"/>
    <property type="evidence" value="ECO:0007669"/>
    <property type="project" value="InterPro"/>
</dbReference>
<keyword evidence="1 2" id="KW-0456">Lyase</keyword>
<dbReference type="PIRSF" id="PIRSF018788">
    <property type="entry name" value="EutB"/>
    <property type="match status" value="1"/>
</dbReference>
<protein>
    <recommendedName>
        <fullName evidence="1">Ethanolamine ammonia-lyase large subunit</fullName>
        <shortName evidence="1">EAL large subunit</shortName>
        <ecNumber evidence="1">4.3.1.7</ecNumber>
    </recommendedName>
</protein>
<reference evidence="2 3" key="1">
    <citation type="submission" date="2014-03" db="EMBL/GenBank/DDBJ databases">
        <title>Draft Genome Sequences of Four Burkholderia Strains.</title>
        <authorList>
            <person name="Liu X.Y."/>
            <person name="Li C.X."/>
            <person name="Xu J.H."/>
        </authorList>
    </citation>
    <scope>NUCLEOTIDE SEQUENCE [LARGE SCALE GENOMIC DNA]</scope>
    <source>
        <strain evidence="2 3">OP-1</strain>
    </source>
</reference>
<dbReference type="GO" id="GO:0008851">
    <property type="term" value="F:ethanolamine ammonia-lyase activity"/>
    <property type="evidence" value="ECO:0007669"/>
    <property type="project" value="UniProtKB-UniRule"/>
</dbReference>
<dbReference type="NCBIfam" id="NF011649">
    <property type="entry name" value="PRK15067.1"/>
    <property type="match status" value="1"/>
</dbReference>
<feature type="binding site" evidence="1">
    <location>
        <position position="246"/>
    </location>
    <ligand>
        <name>adenosylcob(III)alamin</name>
        <dbReference type="ChEBI" id="CHEBI:18408"/>
    </ligand>
</feature>
<feature type="binding site" evidence="1">
    <location>
        <position position="296"/>
    </location>
    <ligand>
        <name>adenosylcob(III)alamin</name>
        <dbReference type="ChEBI" id="CHEBI:18408"/>
    </ligand>
</feature>
<feature type="binding site" evidence="1">
    <location>
        <position position="402"/>
    </location>
    <ligand>
        <name>adenosylcob(III)alamin</name>
        <dbReference type="ChEBI" id="CHEBI:18408"/>
    </ligand>
</feature>
<dbReference type="PANTHER" id="PTHR39329">
    <property type="entry name" value="ETHANOLAMINE AMMONIA-LYASE HEAVY CHAIN"/>
    <property type="match status" value="1"/>
</dbReference>
<proteinExistence type="inferred from homology"/>
<dbReference type="HAMAP" id="MF_00861">
    <property type="entry name" value="EutB"/>
    <property type="match status" value="1"/>
</dbReference>
<comment type="subcellular location">
    <subcellularLocation>
        <location evidence="1">Bacterial microcompartment</location>
    </subcellularLocation>
</comment>
<dbReference type="InterPro" id="IPR010628">
    <property type="entry name" value="EutB"/>
</dbReference>
<keyword evidence="1" id="KW-0846">Cobalamin</keyword>
<dbReference type="GO" id="GO:0031471">
    <property type="term" value="C:ethanolamine degradation polyhedral organelle"/>
    <property type="evidence" value="ECO:0007669"/>
    <property type="project" value="UniProtKB-UniRule"/>
</dbReference>
<keyword evidence="3" id="KW-1185">Reference proteome</keyword>
<dbReference type="GO" id="GO:0009350">
    <property type="term" value="C:ethanolamine ammonia-lyase complex"/>
    <property type="evidence" value="ECO:0007669"/>
    <property type="project" value="UniProtKB-UniRule"/>
</dbReference>
<dbReference type="Gene3D" id="3.20.20.70">
    <property type="entry name" value="Aldolase class I"/>
    <property type="match status" value="1"/>
</dbReference>
<feature type="binding site" evidence="1">
    <location>
        <position position="194"/>
    </location>
    <ligand>
        <name>adenosylcob(III)alamin</name>
        <dbReference type="ChEBI" id="CHEBI:18408"/>
    </ligand>
</feature>
<organism evidence="2 3">
    <name type="scientific">Caballeronia zhejiangensis</name>
    <dbReference type="NCBI Taxonomy" id="871203"/>
    <lineage>
        <taxon>Bacteria</taxon>
        <taxon>Pseudomonadati</taxon>
        <taxon>Pseudomonadota</taxon>
        <taxon>Betaproteobacteria</taxon>
        <taxon>Burkholderiales</taxon>
        <taxon>Burkholderiaceae</taxon>
        <taxon>Caballeronia</taxon>
    </lineage>
</organism>
<dbReference type="EMBL" id="JFHD01000016">
    <property type="protein sequence ID" value="KDR28813.1"/>
    <property type="molecule type" value="Genomic_DNA"/>
</dbReference>
<dbReference type="PANTHER" id="PTHR39329:SF1">
    <property type="entry name" value="ETHANOLAMINE AMMONIA-LYASE LARGE SUBUNIT"/>
    <property type="match status" value="1"/>
</dbReference>
<comment type="catalytic activity">
    <reaction evidence="1">
        <text>ethanolamine = acetaldehyde + NH4(+)</text>
        <dbReference type="Rhea" id="RHEA:15313"/>
        <dbReference type="ChEBI" id="CHEBI:15343"/>
        <dbReference type="ChEBI" id="CHEBI:28938"/>
        <dbReference type="ChEBI" id="CHEBI:57603"/>
        <dbReference type="EC" id="4.3.1.7"/>
    </reaction>
</comment>
<comment type="subunit">
    <text evidence="1">The basic unit is a heterodimer which dimerizes to form tetramers. The heterotetramers trimerize; 6 large subunits form a core ring with 6 small subunits projecting outwards.</text>
</comment>
<dbReference type="InterPro" id="IPR044941">
    <property type="entry name" value="EutB_N_sf"/>
</dbReference>
<name>A0A656QI11_9BURK</name>
<feature type="binding site" evidence="1">
    <location>
        <position position="363"/>
    </location>
    <ligand>
        <name>substrate</name>
    </ligand>
</feature>
<evidence type="ECO:0000313" key="2">
    <source>
        <dbReference type="EMBL" id="KDR28813.1"/>
    </source>
</evidence>
<dbReference type="Proteomes" id="UP000027451">
    <property type="component" value="Unassembled WGS sequence"/>
</dbReference>
<dbReference type="Gene3D" id="1.10.220.70">
    <property type="entry name" value="lyase"/>
    <property type="match status" value="1"/>
</dbReference>
<comment type="pathway">
    <text evidence="1">Amine and polyamine degradation; ethanolamine degradation.</text>
</comment>
<evidence type="ECO:0000313" key="3">
    <source>
        <dbReference type="Proteomes" id="UP000027451"/>
    </source>
</evidence>
<feature type="binding site" evidence="1">
    <location>
        <position position="288"/>
    </location>
    <ligand>
        <name>substrate</name>
    </ligand>
</feature>
<dbReference type="InterPro" id="IPR044939">
    <property type="entry name" value="EutB_dom_2_sf"/>
</dbReference>
<dbReference type="OrthoDB" id="9770909at2"/>
<gene>
    <name evidence="1" type="primary">eutB</name>
    <name evidence="2" type="ORF">BG60_09425</name>
</gene>
<dbReference type="GO" id="GO:0031419">
    <property type="term" value="F:cobalamin binding"/>
    <property type="evidence" value="ECO:0007669"/>
    <property type="project" value="UniProtKB-UniRule"/>
</dbReference>
<comment type="caution">
    <text evidence="2">The sequence shown here is derived from an EMBL/GenBank/DDBJ whole genome shotgun (WGS) entry which is preliminary data.</text>
</comment>
<sequence>MSFSETVGVRTYRFDDLKTLLAKASSRRSGDELAGIAAATEEERAAAKLALSRVPLRAFIEEALIPYEDDEVTRLIIDEHSREAFAVVSHLTVGEFREWLLADTTDTAALVAVSQGLTPEMVAAVSKLMRNQDLILAAKKRPVVTRFRNTVGLPGHMSVRLQPNHPTDDVQGIAASMIDGLMYGCGDAMIGINPASDSPQAIGKLLAMMDAFRERYDVPTQTCVLTHVTNTLAAIEHGAQVDLVFQSIAGTQKANASFGISLALLQEAYEAGLSLKRGTVGENLMYFETGQGSALSANAHHGVDQQTCEARAHAVARKFDPFLVNTVVGFIGPEYLYDGKQITRAGLEDHFCAKLLGVPMGCDICYTNHAEADQDDMDNLLTLLGAANVNFIMGVPGADDVMLNYQSTSFHDALYVRDVLGLKRAPEFEAWLRAIQITNARGMLQTRAEWPALNDWMRA</sequence>
<comment type="function">
    <text evidence="1">Catalyzes the deamination of various vicinal amino-alcohols to oxo compounds. Allows this organism to utilize ethanolamine as the sole source of nitrogen and carbon in the presence of vitamin B12.</text>
</comment>
<keyword evidence="1" id="KW-0170">Cobalt</keyword>
<dbReference type="InterPro" id="IPR013785">
    <property type="entry name" value="Aldolase_TIM"/>
</dbReference>
<feature type="binding site" evidence="1">
    <location>
        <position position="193"/>
    </location>
    <ligand>
        <name>substrate</name>
    </ligand>
</feature>
<dbReference type="AlphaFoldDB" id="A0A656QI11"/>
<dbReference type="Gene3D" id="2.30.170.30">
    <property type="entry name" value="ethanolamine ammonia-lyase heavy chain domain like"/>
    <property type="match status" value="1"/>
</dbReference>
<accession>A0A656QI11</accession>
<dbReference type="RefSeq" id="WP_008348465.1">
    <property type="nucleotide sequence ID" value="NZ_CP084285.1"/>
</dbReference>
<evidence type="ECO:0000256" key="1">
    <source>
        <dbReference type="HAMAP-Rule" id="MF_00861"/>
    </source>
</evidence>
<dbReference type="Pfam" id="PF06751">
    <property type="entry name" value="EutB"/>
    <property type="match status" value="1"/>
</dbReference>
<comment type="similarity">
    <text evidence="1">Belongs to the EutB family.</text>
</comment>
<keyword evidence="1" id="KW-1283">Bacterial microcompartment</keyword>
<dbReference type="UniPathway" id="UPA00560"/>
<dbReference type="GO" id="GO:0046336">
    <property type="term" value="P:ethanolamine catabolic process"/>
    <property type="evidence" value="ECO:0007669"/>
    <property type="project" value="UniProtKB-UniRule"/>
</dbReference>
<dbReference type="EC" id="4.3.1.7" evidence="1"/>
<comment type="cofactor">
    <cofactor evidence="1">
        <name>adenosylcob(III)alamin</name>
        <dbReference type="ChEBI" id="CHEBI:18408"/>
    </cofactor>
    <text evidence="1">Binds between the large and small subunits.</text>
</comment>
<dbReference type="GO" id="GO:0005829">
    <property type="term" value="C:cytosol"/>
    <property type="evidence" value="ECO:0007669"/>
    <property type="project" value="TreeGrafter"/>
</dbReference>